<keyword evidence="7" id="KW-0067">ATP-binding</keyword>
<keyword evidence="8" id="KW-0267">Excision nuclease</keyword>
<keyword evidence="4" id="KW-0547">Nucleotide-binding</keyword>
<dbReference type="EMBL" id="LK933249">
    <property type="protein sequence ID" value="CDT55646.1"/>
    <property type="molecule type" value="Genomic_DNA"/>
</dbReference>
<evidence type="ECO:0000313" key="17">
    <source>
        <dbReference type="EMBL" id="CDT55646.1"/>
    </source>
</evidence>
<dbReference type="PROSITE" id="PS00211">
    <property type="entry name" value="ABC_TRANSPORTER_1"/>
    <property type="match status" value="1"/>
</dbReference>
<evidence type="ECO:0000256" key="9">
    <source>
        <dbReference type="ARBA" id="ARBA00023125"/>
    </source>
</evidence>
<evidence type="ECO:0000256" key="2">
    <source>
        <dbReference type="ARBA" id="ARBA00022490"/>
    </source>
</evidence>
<protein>
    <recommendedName>
        <fullName evidence="12">UvrABC system protein A</fullName>
    </recommendedName>
    <alternativeName>
        <fullName evidence="13">Excinuclease ABC subunit A</fullName>
    </alternativeName>
</protein>
<dbReference type="GO" id="GO:0003677">
    <property type="term" value="F:DNA binding"/>
    <property type="evidence" value="ECO:0007669"/>
    <property type="project" value="UniProtKB-KW"/>
</dbReference>
<evidence type="ECO:0000256" key="12">
    <source>
        <dbReference type="ARBA" id="ARBA00039316"/>
    </source>
</evidence>
<proteinExistence type="inferred from homology"/>
<comment type="similarity">
    <text evidence="11">Belongs to the ABC transporter superfamily. UvrA family.</text>
</comment>
<evidence type="ECO:0000256" key="6">
    <source>
        <dbReference type="ARBA" id="ARBA00022769"/>
    </source>
</evidence>
<dbReference type="Gene3D" id="3.40.50.300">
    <property type="entry name" value="P-loop containing nucleotide triphosphate hydrolases"/>
    <property type="match status" value="3"/>
</dbReference>
<evidence type="ECO:0000256" key="13">
    <source>
        <dbReference type="ARBA" id="ARBA00042156"/>
    </source>
</evidence>
<keyword evidence="2" id="KW-0963">Cytoplasm</keyword>
<dbReference type="Gene3D" id="1.10.8.280">
    <property type="entry name" value="ABC transporter ATPase domain-like"/>
    <property type="match status" value="1"/>
</dbReference>
<evidence type="ECO:0000256" key="10">
    <source>
        <dbReference type="ARBA" id="ARBA00023204"/>
    </source>
</evidence>
<evidence type="ECO:0000256" key="8">
    <source>
        <dbReference type="ARBA" id="ARBA00022881"/>
    </source>
</evidence>
<feature type="domain" description="ABC transporter" evidence="14">
    <location>
        <begin position="452"/>
        <end position="801"/>
    </location>
</feature>
<name>A0A069AEZ4_CLODI</name>
<keyword evidence="10" id="KW-0234">DNA repair</keyword>
<evidence type="ECO:0000256" key="7">
    <source>
        <dbReference type="ARBA" id="ARBA00022840"/>
    </source>
</evidence>
<evidence type="ECO:0000256" key="4">
    <source>
        <dbReference type="ARBA" id="ARBA00022741"/>
    </source>
</evidence>
<dbReference type="PROSITE" id="PS50893">
    <property type="entry name" value="ABC_TRANSPORTER_2"/>
    <property type="match status" value="1"/>
</dbReference>
<comment type="subcellular location">
    <subcellularLocation>
        <location evidence="1">Cytoplasm</location>
    </subcellularLocation>
</comment>
<accession>A0A069AEZ4</accession>
<dbReference type="PANTHER" id="PTHR43152">
    <property type="entry name" value="UVRABC SYSTEM PROTEIN A"/>
    <property type="match status" value="1"/>
</dbReference>
<evidence type="ECO:0000256" key="5">
    <source>
        <dbReference type="ARBA" id="ARBA00022763"/>
    </source>
</evidence>
<dbReference type="EMBL" id="LK932529">
    <property type="protein sequence ID" value="CDS89268.1"/>
    <property type="molecule type" value="Genomic_DNA"/>
</dbReference>
<keyword evidence="9" id="KW-0238">DNA-binding</keyword>
<gene>
    <name evidence="17" type="ORF">BN1095_560041</name>
    <name evidence="16" type="ORF">BN1096_740022</name>
    <name evidence="15" type="ORF">BN1097_500074</name>
</gene>
<evidence type="ECO:0000313" key="16">
    <source>
        <dbReference type="EMBL" id="CDS89268.1"/>
    </source>
</evidence>
<dbReference type="GO" id="GO:0006281">
    <property type="term" value="P:DNA repair"/>
    <property type="evidence" value="ECO:0007669"/>
    <property type="project" value="UniProtKB-KW"/>
</dbReference>
<organism evidence="16">
    <name type="scientific">Clostridioides difficile</name>
    <name type="common">Peptoclostridium difficile</name>
    <dbReference type="NCBI Taxonomy" id="1496"/>
    <lineage>
        <taxon>Bacteria</taxon>
        <taxon>Bacillati</taxon>
        <taxon>Bacillota</taxon>
        <taxon>Clostridia</taxon>
        <taxon>Peptostreptococcales</taxon>
        <taxon>Peptostreptococcaceae</taxon>
        <taxon>Clostridioides</taxon>
    </lineage>
</organism>
<dbReference type="GO" id="GO:0016887">
    <property type="term" value="F:ATP hydrolysis activity"/>
    <property type="evidence" value="ECO:0007669"/>
    <property type="project" value="InterPro"/>
</dbReference>
<keyword evidence="5" id="KW-0227">DNA damage</keyword>
<dbReference type="EMBL" id="LK932388">
    <property type="protein sequence ID" value="CDS85498.1"/>
    <property type="molecule type" value="Genomic_DNA"/>
</dbReference>
<dbReference type="InterPro" id="IPR003439">
    <property type="entry name" value="ABC_transporter-like_ATP-bd"/>
</dbReference>
<dbReference type="GO" id="GO:0005737">
    <property type="term" value="C:cytoplasm"/>
    <property type="evidence" value="ECO:0007669"/>
    <property type="project" value="UniProtKB-SubCell"/>
</dbReference>
<dbReference type="InterPro" id="IPR027417">
    <property type="entry name" value="P-loop_NTPase"/>
</dbReference>
<keyword evidence="3" id="KW-0677">Repeat</keyword>
<evidence type="ECO:0000256" key="3">
    <source>
        <dbReference type="ARBA" id="ARBA00022737"/>
    </source>
</evidence>
<dbReference type="InterPro" id="IPR017871">
    <property type="entry name" value="ABC_transporter-like_CS"/>
</dbReference>
<evidence type="ECO:0000259" key="14">
    <source>
        <dbReference type="PROSITE" id="PS50893"/>
    </source>
</evidence>
<dbReference type="PANTHER" id="PTHR43152:SF3">
    <property type="entry name" value="UVRABC SYSTEM PROTEIN A"/>
    <property type="match status" value="1"/>
</dbReference>
<dbReference type="GO" id="GO:0005524">
    <property type="term" value="F:ATP binding"/>
    <property type="evidence" value="ECO:0007669"/>
    <property type="project" value="UniProtKB-KW"/>
</dbReference>
<evidence type="ECO:0000313" key="15">
    <source>
        <dbReference type="EMBL" id="CDS85498.1"/>
    </source>
</evidence>
<dbReference type="SUPFAM" id="SSF52540">
    <property type="entry name" value="P-loop containing nucleoside triphosphate hydrolases"/>
    <property type="match status" value="2"/>
</dbReference>
<evidence type="ECO:0000256" key="1">
    <source>
        <dbReference type="ARBA" id="ARBA00004496"/>
    </source>
</evidence>
<dbReference type="RefSeq" id="WP_021367294.1">
    <property type="nucleotide sequence ID" value="NZ_BBYB01000097.1"/>
</dbReference>
<keyword evidence="6" id="KW-0228">DNA excision</keyword>
<dbReference type="Gene3D" id="1.20.1580.10">
    <property type="entry name" value="ABC transporter ATPase like domain"/>
    <property type="match status" value="3"/>
</dbReference>
<evidence type="ECO:0000256" key="11">
    <source>
        <dbReference type="ARBA" id="ARBA00038000"/>
    </source>
</evidence>
<reference evidence="16" key="1">
    <citation type="submission" date="2014-07" db="EMBL/GenBank/DDBJ databases">
        <authorList>
            <person name="Monot Marc"/>
        </authorList>
    </citation>
    <scope>NUCLEOTIDE SEQUENCE</scope>
    <source>
        <strain evidence="17">7032989</strain>
        <strain evidence="15">7032994</strain>
    </source>
</reference>
<dbReference type="AlphaFoldDB" id="A0A069AEZ4"/>
<sequence>MKEIKINGAKIHNLKNIDVSIPKDKLVVATGVSGSGKSSLMFDIVFEEGRKQYLQSLGILAGIDSEDKFDNIQGLAPTIAVQQNIIRQSNPRSTVGTRTNILNMLTLLYSVEGQIMCTMCDTPVSDNLICNNCGYEEERLRPSYFSYNSSDGMCMKCSGHGAYFEINIEKLVLDKHDTLKQVLDRAKITPGYLRVFSKKFNDYLDIQFLQLPEEIRNEVLYGHYENGKKSSSLSKVFHNRYKRGEDLNGVYTMTACSDCNGFKIGEEARRVLLNGKHIGELGKMTILEIDDFLKLLINQGNLNTFGTNLVNDILSKTQHLIESRLGHLSLYREMSTLSGGEMQRLFLNSHLDSEMDSLIYVLDEPTAGLHESEKIDILKSIKKLKDLGNTVIVVEHDKNTIKMAEHIIDIGPKAGVEGGQLVYQGDLEGLLQSDKSLTGQYLSGKYPMPNRTSNKNITHTDKIPCITIQNANTNNLKNVTVSLPLGAMVGISGKSGSGKSSLISDTLLPLLRSQFNNHTINNQTNSSESEIGEEDDYAVVETIADRLIGTKHISGYSEISQSPIGKNMNSTPASYIGIWDKIRTLFAGQPESLERGFTAGHFSFNSKGACPKCSGSGYEKVWLGNNLSIDHICSECQGKRFNDESLSIKYKNKNIHDILNMSVSESVHFFKDIPNIVSHLNVLEQIGMGYIKLGQPTPTLSGGESQRIKLAKEIGKKRNGNILYVLDEPTTGLSLYDTSKLIQLLDELVENGNSVIVVEHDIDVLNVCDWIVELGPEGGDKGGYIIAEGSPKTLKENPKSITGRYL</sequence>
<dbReference type="GO" id="GO:0004518">
    <property type="term" value="F:nuclease activity"/>
    <property type="evidence" value="ECO:0007669"/>
    <property type="project" value="UniProtKB-KW"/>
</dbReference>